<comment type="caution">
    <text evidence="7">The sequence shown here is derived from an EMBL/GenBank/DDBJ whole genome shotgun (WGS) entry which is preliminary data.</text>
</comment>
<keyword evidence="2" id="KW-0805">Transcription regulation</keyword>
<evidence type="ECO:0000256" key="2">
    <source>
        <dbReference type="ARBA" id="ARBA00023015"/>
    </source>
</evidence>
<dbReference type="SUPFAM" id="SSF53807">
    <property type="entry name" value="Helical backbone' metal receptor"/>
    <property type="match status" value="1"/>
</dbReference>
<protein>
    <submittedName>
        <fullName evidence="7">HTH-type transcriptional activator Btr</fullName>
    </submittedName>
</protein>
<evidence type="ECO:0000256" key="4">
    <source>
        <dbReference type="ARBA" id="ARBA00023163"/>
    </source>
</evidence>
<dbReference type="InterPro" id="IPR002491">
    <property type="entry name" value="ABC_transptr_periplasmic_BD"/>
</dbReference>
<gene>
    <name evidence="7" type="primary">btr_2</name>
    <name evidence="7" type="ORF">PAECIP111893_01068</name>
</gene>
<dbReference type="PROSITE" id="PS50983">
    <property type="entry name" value="FE_B12_PBP"/>
    <property type="match status" value="1"/>
</dbReference>
<dbReference type="InterPro" id="IPR018060">
    <property type="entry name" value="HTH_AraC"/>
</dbReference>
<keyword evidence="3" id="KW-0238">DNA-binding</keyword>
<dbReference type="InterPro" id="IPR050204">
    <property type="entry name" value="AraC_XylS_family_regulators"/>
</dbReference>
<dbReference type="PROSITE" id="PS01124">
    <property type="entry name" value="HTH_ARAC_FAMILY_2"/>
    <property type="match status" value="1"/>
</dbReference>
<keyword evidence="8" id="KW-1185">Reference proteome</keyword>
<accession>A0ABM9BZK6</accession>
<name>A0ABM9BZK6_9BACL</name>
<dbReference type="Gene3D" id="3.40.50.1980">
    <property type="entry name" value="Nitrogenase molybdenum iron protein domain"/>
    <property type="match status" value="2"/>
</dbReference>
<dbReference type="SUPFAM" id="SSF51215">
    <property type="entry name" value="Regulatory protein AraC"/>
    <property type="match status" value="1"/>
</dbReference>
<proteinExistence type="predicted"/>
<feature type="domain" description="HTH araC/xylS-type" evidence="5">
    <location>
        <begin position="180"/>
        <end position="278"/>
    </location>
</feature>
<reference evidence="7" key="1">
    <citation type="submission" date="2022-01" db="EMBL/GenBank/DDBJ databases">
        <authorList>
            <person name="Criscuolo A."/>
        </authorList>
    </citation>
    <scope>NUCLEOTIDE SEQUENCE</scope>
    <source>
        <strain evidence="7">CIP111893</strain>
    </source>
</reference>
<evidence type="ECO:0000256" key="3">
    <source>
        <dbReference type="ARBA" id="ARBA00023125"/>
    </source>
</evidence>
<sequence>MSRVVNDSRIPLTKRSVLFLASIRKRSCVKDNYMRFEGFPSAMLCFVAEGSGTVLIGNERREFEPYQLYYVDCDTSVELSLSSGKLEVYTMALQQYTEHAGAVQANTMHMRSEPPALFIPGYIRTRKAKQIWSRIQLLYEASRNSSDAMRLHLQFQELLYLIMQECSDRPRQNSAKQGLNQVTEYMQSHFHDKIDMKTLSAMANLTPSSFSRLFKRTLGESPMEYLTRVRMDSAKTLLSQKGSRVRDVSAAVGYEDEFHFSRIFHRTVGVSPTFYMKRNQLKVAVASCLQLQNSLLSLGVEPVASVNCCKNPGMGELEYEHFFTKQWEELVRSAPDVLIGDAYHMHLYDKFSEIAPSVVLASDGSWIVNYRKMADILGRKQEAEQTIHRLALRVTEAKGLLHRKLENKTVCVIQVSHDGISIQGAIDHPLNELLYRDLGLRPGRSVPLHAKMLELPPEWLPPIEADYLFILKKHQRAGSDDVYERLCGVPAWKSIHAVRAGNVMAVPHWLRMSWTPIGRNIIINELLELTGVPLEEAGYGT</sequence>
<dbReference type="Gene3D" id="1.10.10.60">
    <property type="entry name" value="Homeodomain-like"/>
    <property type="match status" value="2"/>
</dbReference>
<organism evidence="7 8">
    <name type="scientific">Paenibacillus plantiphilus</name>
    <dbReference type="NCBI Taxonomy" id="2905650"/>
    <lineage>
        <taxon>Bacteria</taxon>
        <taxon>Bacillati</taxon>
        <taxon>Bacillota</taxon>
        <taxon>Bacilli</taxon>
        <taxon>Bacillales</taxon>
        <taxon>Paenibacillaceae</taxon>
        <taxon>Paenibacillus</taxon>
    </lineage>
</organism>
<dbReference type="Proteomes" id="UP000838686">
    <property type="component" value="Unassembled WGS sequence"/>
</dbReference>
<dbReference type="InterPro" id="IPR009057">
    <property type="entry name" value="Homeodomain-like_sf"/>
</dbReference>
<evidence type="ECO:0000256" key="1">
    <source>
        <dbReference type="ARBA" id="ARBA00022490"/>
    </source>
</evidence>
<evidence type="ECO:0000313" key="8">
    <source>
        <dbReference type="Proteomes" id="UP000838686"/>
    </source>
</evidence>
<dbReference type="PANTHER" id="PTHR46796">
    <property type="entry name" value="HTH-TYPE TRANSCRIPTIONAL ACTIVATOR RHAS-RELATED"/>
    <property type="match status" value="1"/>
</dbReference>
<dbReference type="PANTHER" id="PTHR46796:SF13">
    <property type="entry name" value="HTH-TYPE TRANSCRIPTIONAL ACTIVATOR RHAS"/>
    <property type="match status" value="1"/>
</dbReference>
<feature type="domain" description="Fe/B12 periplasmic-binding" evidence="6">
    <location>
        <begin position="246"/>
        <end position="534"/>
    </location>
</feature>
<dbReference type="SUPFAM" id="SSF46689">
    <property type="entry name" value="Homeodomain-like"/>
    <property type="match status" value="2"/>
</dbReference>
<evidence type="ECO:0000259" key="6">
    <source>
        <dbReference type="PROSITE" id="PS50983"/>
    </source>
</evidence>
<evidence type="ECO:0000259" key="5">
    <source>
        <dbReference type="PROSITE" id="PS01124"/>
    </source>
</evidence>
<dbReference type="SMART" id="SM00342">
    <property type="entry name" value="HTH_ARAC"/>
    <property type="match status" value="1"/>
</dbReference>
<dbReference type="Pfam" id="PF12833">
    <property type="entry name" value="HTH_18"/>
    <property type="match status" value="1"/>
</dbReference>
<keyword evidence="4" id="KW-0804">Transcription</keyword>
<keyword evidence="1" id="KW-0963">Cytoplasm</keyword>
<dbReference type="Pfam" id="PF01497">
    <property type="entry name" value="Peripla_BP_2"/>
    <property type="match status" value="1"/>
</dbReference>
<dbReference type="InterPro" id="IPR037923">
    <property type="entry name" value="HTH-like"/>
</dbReference>
<dbReference type="EMBL" id="CAKMMF010000004">
    <property type="protein sequence ID" value="CAH1197908.1"/>
    <property type="molecule type" value="Genomic_DNA"/>
</dbReference>
<evidence type="ECO:0000313" key="7">
    <source>
        <dbReference type="EMBL" id="CAH1197908.1"/>
    </source>
</evidence>